<evidence type="ECO:0000256" key="1">
    <source>
        <dbReference type="SAM" id="MobiDB-lite"/>
    </source>
</evidence>
<comment type="caution">
    <text evidence="2">The sequence shown here is derived from an EMBL/GenBank/DDBJ whole genome shotgun (WGS) entry which is preliminary data.</text>
</comment>
<proteinExistence type="predicted"/>
<dbReference type="SUPFAM" id="SSF55729">
    <property type="entry name" value="Acyl-CoA N-acyltransferases (Nat)"/>
    <property type="match status" value="1"/>
</dbReference>
<accession>A0ABQ6JKC0</accession>
<keyword evidence="3" id="KW-1185">Reference proteome</keyword>
<name>A0ABQ6JKC0_9ACTN</name>
<dbReference type="Gene3D" id="3.40.630.30">
    <property type="match status" value="1"/>
</dbReference>
<dbReference type="EMBL" id="BSUZ01000001">
    <property type="protein sequence ID" value="GMA88663.1"/>
    <property type="molecule type" value="Genomic_DNA"/>
</dbReference>
<feature type="compositionally biased region" description="Basic and acidic residues" evidence="1">
    <location>
        <begin position="61"/>
        <end position="76"/>
    </location>
</feature>
<sequence length="93" mass="10469">MHNQAWRETYAGLMPADFLAGLDDARSVARWRERLEHPAPHVAVHVALADGAVIGFATAGRTRDTDLPEPAHEPVRHQPARRPPRHRRRARAC</sequence>
<organism evidence="2 3">
    <name type="scientific">Angustibacter aerolatus</name>
    <dbReference type="NCBI Taxonomy" id="1162965"/>
    <lineage>
        <taxon>Bacteria</taxon>
        <taxon>Bacillati</taxon>
        <taxon>Actinomycetota</taxon>
        <taxon>Actinomycetes</taxon>
        <taxon>Kineosporiales</taxon>
        <taxon>Kineosporiaceae</taxon>
    </lineage>
</organism>
<evidence type="ECO:0000313" key="3">
    <source>
        <dbReference type="Proteomes" id="UP001157017"/>
    </source>
</evidence>
<gene>
    <name evidence="2" type="ORF">GCM10025868_39130</name>
</gene>
<dbReference type="Proteomes" id="UP001157017">
    <property type="component" value="Unassembled WGS sequence"/>
</dbReference>
<feature type="region of interest" description="Disordered" evidence="1">
    <location>
        <begin position="59"/>
        <end position="93"/>
    </location>
</feature>
<evidence type="ECO:0000313" key="2">
    <source>
        <dbReference type="EMBL" id="GMA88663.1"/>
    </source>
</evidence>
<protein>
    <recommendedName>
        <fullName evidence="4">N-acetyltransferase domain-containing protein</fullName>
    </recommendedName>
</protein>
<dbReference type="InterPro" id="IPR016181">
    <property type="entry name" value="Acyl_CoA_acyltransferase"/>
</dbReference>
<feature type="compositionally biased region" description="Basic residues" evidence="1">
    <location>
        <begin position="78"/>
        <end position="93"/>
    </location>
</feature>
<reference evidence="3" key="1">
    <citation type="journal article" date="2019" name="Int. J. Syst. Evol. Microbiol.">
        <title>The Global Catalogue of Microorganisms (GCM) 10K type strain sequencing project: providing services to taxonomists for standard genome sequencing and annotation.</title>
        <authorList>
            <consortium name="The Broad Institute Genomics Platform"/>
            <consortium name="The Broad Institute Genome Sequencing Center for Infectious Disease"/>
            <person name="Wu L."/>
            <person name="Ma J."/>
        </authorList>
    </citation>
    <scope>NUCLEOTIDE SEQUENCE [LARGE SCALE GENOMIC DNA]</scope>
    <source>
        <strain evidence="3">NBRC 108730</strain>
    </source>
</reference>
<evidence type="ECO:0008006" key="4">
    <source>
        <dbReference type="Google" id="ProtNLM"/>
    </source>
</evidence>